<feature type="domain" description="Rubredoxin-like" evidence="3">
    <location>
        <begin position="148"/>
        <end position="181"/>
    </location>
</feature>
<dbReference type="InterPro" id="IPR048574">
    <property type="entry name" value="RUBY_RBDX"/>
</dbReference>
<dbReference type="PANTHER" id="PTHR33746">
    <property type="entry name" value="RUBRERYTHRIN"/>
    <property type="match status" value="1"/>
</dbReference>
<protein>
    <submittedName>
        <fullName evidence="5">Rubrerythrin</fullName>
    </submittedName>
</protein>
<reference evidence="5 6" key="1">
    <citation type="submission" date="2015-09" db="EMBL/GenBank/DDBJ databases">
        <title>A metagenomics-based metabolic model of nitrate-dependent anaerobic oxidation of methane by Methanoperedens-like archaea.</title>
        <authorList>
            <person name="Arshad A."/>
            <person name="Speth D.R."/>
            <person name="De Graaf R.M."/>
            <person name="Op Den Camp H.J."/>
            <person name="Jetten M.S."/>
            <person name="Welte C.U."/>
        </authorList>
    </citation>
    <scope>NUCLEOTIDE SEQUENCE [LARGE SCALE GENOMIC DNA]</scope>
</reference>
<dbReference type="Gene3D" id="1.20.1260.10">
    <property type="match status" value="1"/>
</dbReference>
<accession>A0A0N8KQH1</accession>
<dbReference type="Proteomes" id="UP000050360">
    <property type="component" value="Unassembled WGS sequence"/>
</dbReference>
<organism evidence="5 6">
    <name type="scientific">Candidatus Methanoperedens nitratireducens</name>
    <dbReference type="NCBI Taxonomy" id="1392998"/>
    <lineage>
        <taxon>Archaea</taxon>
        <taxon>Methanobacteriati</taxon>
        <taxon>Methanobacteriota</taxon>
        <taxon>Stenosarchaea group</taxon>
        <taxon>Methanomicrobia</taxon>
        <taxon>Methanosarcinales</taxon>
        <taxon>ANME-2 cluster</taxon>
        <taxon>Candidatus Methanoperedentaceae</taxon>
        <taxon>Candidatus Methanoperedens</taxon>
    </lineage>
</organism>
<evidence type="ECO:0000313" key="5">
    <source>
        <dbReference type="EMBL" id="KPQ42122.1"/>
    </source>
</evidence>
<dbReference type="Gene3D" id="2.20.28.10">
    <property type="match status" value="1"/>
</dbReference>
<dbReference type="SUPFAM" id="SSF47240">
    <property type="entry name" value="Ferritin-like"/>
    <property type="match status" value="1"/>
</dbReference>
<feature type="domain" description="Ferritin-like diiron" evidence="4">
    <location>
        <begin position="1"/>
        <end position="143"/>
    </location>
</feature>
<comment type="caution">
    <text evidence="5">The sequence shown here is derived from an EMBL/GenBank/DDBJ whole genome shotgun (WGS) entry which is preliminary data.</text>
</comment>
<dbReference type="AlphaFoldDB" id="A0A0N8KQH1"/>
<evidence type="ECO:0000259" key="3">
    <source>
        <dbReference type="PROSITE" id="PS50903"/>
    </source>
</evidence>
<dbReference type="CDD" id="cd01041">
    <property type="entry name" value="Rubrerythrin"/>
    <property type="match status" value="1"/>
</dbReference>
<dbReference type="PROSITE" id="PS50903">
    <property type="entry name" value="RUBREDOXIN_LIKE"/>
    <property type="match status" value="1"/>
</dbReference>
<dbReference type="InterPro" id="IPR024934">
    <property type="entry name" value="Rubredoxin-like_dom"/>
</dbReference>
<dbReference type="EMBL" id="LKCM01000264">
    <property type="protein sequence ID" value="KPQ42122.1"/>
    <property type="molecule type" value="Genomic_DNA"/>
</dbReference>
<evidence type="ECO:0000313" key="6">
    <source>
        <dbReference type="Proteomes" id="UP000050360"/>
    </source>
</evidence>
<dbReference type="InterPro" id="IPR009040">
    <property type="entry name" value="Ferritin-like_diiron"/>
</dbReference>
<evidence type="ECO:0000256" key="1">
    <source>
        <dbReference type="ARBA" id="ARBA00022448"/>
    </source>
</evidence>
<dbReference type="InterPro" id="IPR052753">
    <property type="entry name" value="Rbr2/Nigerythrin"/>
</dbReference>
<evidence type="ECO:0000259" key="4">
    <source>
        <dbReference type="PROSITE" id="PS50905"/>
    </source>
</evidence>
<dbReference type="SUPFAM" id="SSF57802">
    <property type="entry name" value="Rubredoxin-like"/>
    <property type="match status" value="1"/>
</dbReference>
<gene>
    <name evidence="5" type="ORF">MPEBLZ_03331</name>
</gene>
<dbReference type="Pfam" id="PF21349">
    <property type="entry name" value="RUBY_RBDX"/>
    <property type="match status" value="1"/>
</dbReference>
<name>A0A0N8KQH1_9EURY</name>
<keyword evidence="1" id="KW-0813">Transport</keyword>
<dbReference type="CDD" id="cd00729">
    <property type="entry name" value="rubredoxin_SM"/>
    <property type="match status" value="1"/>
</dbReference>
<dbReference type="GO" id="GO:0005506">
    <property type="term" value="F:iron ion binding"/>
    <property type="evidence" value="ECO:0007669"/>
    <property type="project" value="InterPro"/>
</dbReference>
<dbReference type="PATRIC" id="fig|1719120.3.peg.3619"/>
<dbReference type="PROSITE" id="PS50905">
    <property type="entry name" value="FERRITIN_LIKE"/>
    <property type="match status" value="1"/>
</dbReference>
<dbReference type="Pfam" id="PF02915">
    <property type="entry name" value="Rubrerythrin"/>
    <property type="match status" value="1"/>
</dbReference>
<keyword evidence="2" id="KW-0249">Electron transport</keyword>
<sequence length="183" mass="20482">MKKMTEQHLINAFGGESQAHMRYLHFANQAEKEKFNNVARLFRAIAHAEYIHAGDHYRELKHLDGGFVADSMAAFGPGDSRKNLKLAIAGETFEIEEMYPVYMEVAKFQGEKGAQRSFEYAYGTEKMHKLLYEKALDSVNSGNDVKLGPVQVCEVCGYTVEGEAPDKCPLCGASRDKFTAFKA</sequence>
<dbReference type="GO" id="GO:0016491">
    <property type="term" value="F:oxidoreductase activity"/>
    <property type="evidence" value="ECO:0007669"/>
    <property type="project" value="InterPro"/>
</dbReference>
<dbReference type="InterPro" id="IPR003251">
    <property type="entry name" value="Rr_diiron-bd_dom"/>
</dbReference>
<proteinExistence type="predicted"/>
<dbReference type="PANTHER" id="PTHR33746:SF4">
    <property type="entry name" value="RUBRERYTHRIN"/>
    <property type="match status" value="1"/>
</dbReference>
<dbReference type="InterPro" id="IPR012347">
    <property type="entry name" value="Ferritin-like"/>
</dbReference>
<dbReference type="InterPro" id="IPR009078">
    <property type="entry name" value="Ferritin-like_SF"/>
</dbReference>
<evidence type="ECO:0000256" key="2">
    <source>
        <dbReference type="ARBA" id="ARBA00022982"/>
    </source>
</evidence>